<dbReference type="InterPro" id="IPR029063">
    <property type="entry name" value="SAM-dependent_MTases_sf"/>
</dbReference>
<evidence type="ECO:0008006" key="3">
    <source>
        <dbReference type="Google" id="ProtNLM"/>
    </source>
</evidence>
<dbReference type="Proteomes" id="UP000652761">
    <property type="component" value="Unassembled WGS sequence"/>
</dbReference>
<keyword evidence="2" id="KW-1185">Reference proteome</keyword>
<dbReference type="PANTHER" id="PTHR43675:SF30">
    <property type="entry name" value="CYCLOPROPANE-FATTY-ACYL-PHOSPHOLIPID SYNTHASE"/>
    <property type="match status" value="1"/>
</dbReference>
<dbReference type="OrthoDB" id="14934at2759"/>
<proteinExistence type="predicted"/>
<evidence type="ECO:0000313" key="1">
    <source>
        <dbReference type="EMBL" id="MQM15707.1"/>
    </source>
</evidence>
<dbReference type="PANTHER" id="PTHR43675">
    <property type="entry name" value="ARSENITE METHYLTRANSFERASE"/>
    <property type="match status" value="1"/>
</dbReference>
<dbReference type="SUPFAM" id="SSF53335">
    <property type="entry name" value="S-adenosyl-L-methionine-dependent methyltransferases"/>
    <property type="match status" value="1"/>
</dbReference>
<name>A0A843X8R8_COLES</name>
<dbReference type="Gene3D" id="3.40.50.150">
    <property type="entry name" value="Vaccinia Virus protein VP39"/>
    <property type="match status" value="1"/>
</dbReference>
<dbReference type="GO" id="GO:0008168">
    <property type="term" value="F:methyltransferase activity"/>
    <property type="evidence" value="ECO:0007669"/>
    <property type="project" value="TreeGrafter"/>
</dbReference>
<dbReference type="EMBL" id="NMUH01006647">
    <property type="protein sequence ID" value="MQM15707.1"/>
    <property type="molecule type" value="Genomic_DNA"/>
</dbReference>
<dbReference type="AlphaFoldDB" id="A0A843X8R8"/>
<reference evidence="1" key="1">
    <citation type="submission" date="2017-07" db="EMBL/GenBank/DDBJ databases">
        <title>Taro Niue Genome Assembly and Annotation.</title>
        <authorList>
            <person name="Atibalentja N."/>
            <person name="Keating K."/>
            <person name="Fields C.J."/>
        </authorList>
    </citation>
    <scope>NUCLEOTIDE SEQUENCE</scope>
    <source>
        <strain evidence="1">Niue_2</strain>
        <tissue evidence="1">Leaf</tissue>
    </source>
</reference>
<dbReference type="InterPro" id="IPR026669">
    <property type="entry name" value="Arsenite_MeTrfase-like"/>
</dbReference>
<gene>
    <name evidence="1" type="ORF">Taro_048659</name>
</gene>
<dbReference type="Pfam" id="PF02353">
    <property type="entry name" value="CMAS"/>
    <property type="match status" value="1"/>
</dbReference>
<organism evidence="1 2">
    <name type="scientific">Colocasia esculenta</name>
    <name type="common">Wild taro</name>
    <name type="synonym">Arum esculentum</name>
    <dbReference type="NCBI Taxonomy" id="4460"/>
    <lineage>
        <taxon>Eukaryota</taxon>
        <taxon>Viridiplantae</taxon>
        <taxon>Streptophyta</taxon>
        <taxon>Embryophyta</taxon>
        <taxon>Tracheophyta</taxon>
        <taxon>Spermatophyta</taxon>
        <taxon>Magnoliopsida</taxon>
        <taxon>Liliopsida</taxon>
        <taxon>Araceae</taxon>
        <taxon>Aroideae</taxon>
        <taxon>Colocasieae</taxon>
        <taxon>Colocasia</taxon>
    </lineage>
</organism>
<protein>
    <recommendedName>
        <fullName evidence="3">Cyclopropane-fatty-acyl-phospholipid synthase</fullName>
    </recommendedName>
</protein>
<evidence type="ECO:0000313" key="2">
    <source>
        <dbReference type="Proteomes" id="UP000652761"/>
    </source>
</evidence>
<comment type="caution">
    <text evidence="1">The sequence shown here is derived from an EMBL/GenBank/DDBJ whole genome shotgun (WGS) entry which is preliminary data.</text>
</comment>
<sequence length="152" mass="17068">MTYTCAIFKTEEEDLKDAQLRKISLIIEKARVDSSHDILELGCGWGSLAFEVVKQTGCKYTGITLSEEQLKYAKSEAKEAGLEDSITFLLCDYRQLPRTRKYDRIVAVGMLEGIGHEYMEEFFSCCESLLAEDGVLVLQVIVTGCTSCLFIL</sequence>
<accession>A0A843X8R8</accession>
<dbReference type="CDD" id="cd02440">
    <property type="entry name" value="AdoMet_MTases"/>
    <property type="match status" value="1"/>
</dbReference>